<feature type="transmembrane region" description="Helical" evidence="9">
    <location>
        <begin position="411"/>
        <end position="428"/>
    </location>
</feature>
<evidence type="ECO:0000256" key="2">
    <source>
        <dbReference type="ARBA" id="ARBA00004128"/>
    </source>
</evidence>
<dbReference type="Proteomes" id="UP001382935">
    <property type="component" value="Chromosome"/>
</dbReference>
<feature type="domain" description="Peptidase M28" evidence="10">
    <location>
        <begin position="113"/>
        <end position="301"/>
    </location>
</feature>
<dbReference type="Pfam" id="PF04389">
    <property type="entry name" value="Peptidase_M28"/>
    <property type="match status" value="1"/>
</dbReference>
<keyword evidence="12" id="KW-1185">Reference proteome</keyword>
<evidence type="ECO:0000256" key="3">
    <source>
        <dbReference type="ARBA" id="ARBA00010918"/>
    </source>
</evidence>
<name>A0ABZ2G523_9SPHN</name>
<dbReference type="SUPFAM" id="SSF53187">
    <property type="entry name" value="Zn-dependent exopeptidases"/>
    <property type="match status" value="1"/>
</dbReference>
<evidence type="ECO:0000256" key="6">
    <source>
        <dbReference type="ARBA" id="ARBA00022989"/>
    </source>
</evidence>
<accession>A0ABZ2G523</accession>
<dbReference type="PANTHER" id="PTHR12147:SF58">
    <property type="entry name" value="VACUOLAR MEMBRANE PROTEASE"/>
    <property type="match status" value="1"/>
</dbReference>
<dbReference type="RefSeq" id="WP_338504134.1">
    <property type="nucleotide sequence ID" value="NZ_CP145607.1"/>
</dbReference>
<feature type="transmembrane region" description="Helical" evidence="9">
    <location>
        <begin position="440"/>
        <end position="464"/>
    </location>
</feature>
<keyword evidence="9" id="KW-0812">Transmembrane</keyword>
<dbReference type="InterPro" id="IPR007484">
    <property type="entry name" value="Peptidase_M28"/>
</dbReference>
<comment type="function">
    <text evidence="1">May be involved in vacuolar sorting and osmoregulation.</text>
</comment>
<keyword evidence="6 9" id="KW-1133">Transmembrane helix</keyword>
<evidence type="ECO:0000256" key="1">
    <source>
        <dbReference type="ARBA" id="ARBA00003273"/>
    </source>
</evidence>
<dbReference type="PANTHER" id="PTHR12147">
    <property type="entry name" value="METALLOPEPTIDASE M28 FAMILY MEMBER"/>
    <property type="match status" value="1"/>
</dbReference>
<protein>
    <recommendedName>
        <fullName evidence="4">Vacuolar membrane protease</fullName>
    </recommendedName>
    <alternativeName>
        <fullName evidence="8">FXNA-related family protease 1</fullName>
    </alternativeName>
</protein>
<dbReference type="InterPro" id="IPR045175">
    <property type="entry name" value="M28_fam"/>
</dbReference>
<evidence type="ECO:0000256" key="4">
    <source>
        <dbReference type="ARBA" id="ARBA00017435"/>
    </source>
</evidence>
<feature type="transmembrane region" description="Helical" evidence="9">
    <location>
        <begin position="484"/>
        <end position="505"/>
    </location>
</feature>
<feature type="transmembrane region" description="Helical" evidence="9">
    <location>
        <begin position="374"/>
        <end position="396"/>
    </location>
</feature>
<proteinExistence type="inferred from homology"/>
<keyword evidence="7" id="KW-0325">Glycoprotein</keyword>
<gene>
    <name evidence="11" type="ORF">V6R86_09660</name>
</gene>
<keyword evidence="9" id="KW-0472">Membrane</keyword>
<dbReference type="Gene3D" id="3.40.630.10">
    <property type="entry name" value="Zn peptidases"/>
    <property type="match status" value="1"/>
</dbReference>
<evidence type="ECO:0000256" key="7">
    <source>
        <dbReference type="ARBA" id="ARBA00023180"/>
    </source>
</evidence>
<evidence type="ECO:0000313" key="11">
    <source>
        <dbReference type="EMBL" id="WWM70935.1"/>
    </source>
</evidence>
<comment type="similarity">
    <text evidence="3">Belongs to the peptidase M28 family.</text>
</comment>
<evidence type="ECO:0000256" key="8">
    <source>
        <dbReference type="ARBA" id="ARBA00031512"/>
    </source>
</evidence>
<feature type="transmembrane region" description="Helical" evidence="9">
    <location>
        <begin position="542"/>
        <end position="565"/>
    </location>
</feature>
<evidence type="ECO:0000259" key="10">
    <source>
        <dbReference type="Pfam" id="PF04389"/>
    </source>
</evidence>
<reference evidence="11 12" key="1">
    <citation type="submission" date="2024-02" db="EMBL/GenBank/DDBJ databases">
        <title>Full genome sequence of Sphingomonas kaistensis.</title>
        <authorList>
            <person name="Poletto B.L."/>
            <person name="Silva G."/>
            <person name="Galante D."/>
            <person name="Campos K.R."/>
            <person name="Santos M.B.N."/>
            <person name="Sacchi C.T."/>
        </authorList>
    </citation>
    <scope>NUCLEOTIDE SEQUENCE [LARGE SCALE GENOMIC DNA]</scope>
    <source>
        <strain evidence="11 12">MA4R</strain>
    </source>
</reference>
<sequence length="758" mass="81061">MRDTLSIRRLLLLGLIVAGLLLGMASTRWLTLPPTLRTETAAGEFDAVRAKARLARVLGDQAPHPADSAASDGVRDRLVAELVGLGLQPQVTDRFACNSLSKSSGVSCARVRNVRVTIGAQSRAKHLLINSHYDSSTVGPGASDAGLGVASMLEVLALMKDRPLVRPVTFLFNEGEELGLIGARAFLDADPLSGEVDTLINLEARGTTGPVNMFETSEPNASAVALYRQAVRNPVGNSLAVSAYRLIPNSTDVSTFLEDRDWLTLNFAPIGNETRYHSPGDDLAAMDPATLQHMGDQLLQVANGVAGQNGVDLRKRDGERLFMNVGTRWLFEISAFSPWLFAIALAVGLAADFISGRRRTPRREQLRVASAMPFLLLVLLLPLAAAWAGLGIVGMLREGQFWRAYPAATELAIYAGVIAFGLALLAAGKRWSVLQLRRAWWLLFIVIGIGFSVAAPGAIVYFAVPSLIYAIGIVAGRRWPVVETAAALFAALALWITLGAALGLIQDLINSGPLWILALFGGLVMMPWLIEAKPLLAGLRWSRAAGVAVAFAALAWVPAALAPAYSADRQQQWTLQYVVGAGPDQPFWSVVNDGKPLPEAWKKLGQWRLGTLPLGTRQRWLSPARPVEGLVPARAIAVETVARPGGRRVRLRLQSNGADSIALTAPAGAKLAGLGVPGQVRRIDAKRAKGPYSLSCTGRSCDGQVVELLVGPQPVKLQVTGTRWALPAAAAPLVAARPANARPQYSPDATITIERIRI</sequence>
<feature type="transmembrane region" description="Helical" evidence="9">
    <location>
        <begin position="329"/>
        <end position="354"/>
    </location>
</feature>
<evidence type="ECO:0000256" key="9">
    <source>
        <dbReference type="SAM" id="Phobius"/>
    </source>
</evidence>
<evidence type="ECO:0000313" key="12">
    <source>
        <dbReference type="Proteomes" id="UP001382935"/>
    </source>
</evidence>
<comment type="subcellular location">
    <subcellularLocation>
        <location evidence="2">Vacuole membrane</location>
        <topology evidence="2">Multi-pass membrane protein</topology>
    </subcellularLocation>
</comment>
<dbReference type="EMBL" id="CP145607">
    <property type="protein sequence ID" value="WWM70935.1"/>
    <property type="molecule type" value="Genomic_DNA"/>
</dbReference>
<evidence type="ECO:0000256" key="5">
    <source>
        <dbReference type="ARBA" id="ARBA00022554"/>
    </source>
</evidence>
<feature type="transmembrane region" description="Helical" evidence="9">
    <location>
        <begin position="512"/>
        <end position="530"/>
    </location>
</feature>
<organism evidence="11 12">
    <name type="scientific">Sphingomonas kaistensis</name>
    <dbReference type="NCBI Taxonomy" id="298708"/>
    <lineage>
        <taxon>Bacteria</taxon>
        <taxon>Pseudomonadati</taxon>
        <taxon>Pseudomonadota</taxon>
        <taxon>Alphaproteobacteria</taxon>
        <taxon>Sphingomonadales</taxon>
        <taxon>Sphingomonadaceae</taxon>
        <taxon>Sphingomonas</taxon>
    </lineage>
</organism>
<keyword evidence="5" id="KW-0926">Vacuole</keyword>